<dbReference type="AlphaFoldDB" id="A0A8E0KJQ5"/>
<accession>A0A8E0KJQ5</accession>
<protein>
    <submittedName>
        <fullName evidence="2">Uncharacterized protein</fullName>
    </submittedName>
</protein>
<name>A0A8E0KJQ5_9CAUL</name>
<evidence type="ECO:0000313" key="2">
    <source>
        <dbReference type="EMBL" id="GAD58105.1"/>
    </source>
</evidence>
<organism evidence="2 3">
    <name type="scientific">Brevundimonas abyssalis TAR-001</name>
    <dbReference type="NCBI Taxonomy" id="1391729"/>
    <lineage>
        <taxon>Bacteria</taxon>
        <taxon>Pseudomonadati</taxon>
        <taxon>Pseudomonadota</taxon>
        <taxon>Alphaproteobacteria</taxon>
        <taxon>Caulobacterales</taxon>
        <taxon>Caulobacteraceae</taxon>
        <taxon>Brevundimonas</taxon>
    </lineage>
</organism>
<comment type="caution">
    <text evidence="2">The sequence shown here is derived from an EMBL/GenBank/DDBJ whole genome shotgun (WGS) entry which is preliminary data.</text>
</comment>
<proteinExistence type="predicted"/>
<dbReference type="EMBL" id="BATC01000004">
    <property type="protein sequence ID" value="GAD58105.1"/>
    <property type="molecule type" value="Genomic_DNA"/>
</dbReference>
<keyword evidence="3" id="KW-1185">Reference proteome</keyword>
<evidence type="ECO:0000313" key="3">
    <source>
        <dbReference type="Proteomes" id="UP000016569"/>
    </source>
</evidence>
<gene>
    <name evidence="2" type="ORF">MBEBAB_0355</name>
</gene>
<evidence type="ECO:0000256" key="1">
    <source>
        <dbReference type="SAM" id="MobiDB-lite"/>
    </source>
</evidence>
<sequence length="47" mass="5335">MKGYHPPAGEQVRRALQLFHPGRRPGPRVRDGQGFPACQRPRFGPRV</sequence>
<dbReference type="Proteomes" id="UP000016569">
    <property type="component" value="Unassembled WGS sequence"/>
</dbReference>
<reference evidence="3" key="1">
    <citation type="journal article" date="2013" name="Genome Announc.">
        <title>Draft Genome Sequence of the Dimorphic Prosthecate Bacterium Brevundimonas abyssalis TAR-001T.</title>
        <authorList>
            <person name="Tsubouchi T."/>
            <person name="Nishi S."/>
            <person name="Usui K."/>
            <person name="Shimane Y."/>
            <person name="Takaki Y."/>
            <person name="Maruyama T."/>
            <person name="Hatada Y."/>
        </authorList>
    </citation>
    <scope>NUCLEOTIDE SEQUENCE [LARGE SCALE GENOMIC DNA]</scope>
    <source>
        <strain evidence="3">TAR-001</strain>
    </source>
</reference>
<feature type="region of interest" description="Disordered" evidence="1">
    <location>
        <begin position="21"/>
        <end position="47"/>
    </location>
</feature>